<dbReference type="RefSeq" id="WP_124146478.1">
    <property type="nucleotide sequence ID" value="NZ_CAWOKI010000163.1"/>
</dbReference>
<comment type="caution">
    <text evidence="5">The sequence shown here is derived from an EMBL/GenBank/DDBJ whole genome shotgun (WGS) entry which is preliminary data.</text>
</comment>
<dbReference type="AlphaFoldDB" id="A0A3N6NZL5"/>
<dbReference type="Proteomes" id="UP000269154">
    <property type="component" value="Unassembled WGS sequence"/>
</dbReference>
<evidence type="ECO:0000313" key="5">
    <source>
        <dbReference type="EMBL" id="RQH23395.1"/>
    </source>
</evidence>
<keyword evidence="3" id="KW-0472">Membrane</keyword>
<keyword evidence="6" id="KW-1185">Reference proteome</keyword>
<evidence type="ECO:0000256" key="2">
    <source>
        <dbReference type="SAM" id="MobiDB-lite"/>
    </source>
</evidence>
<dbReference type="SMART" id="SM00899">
    <property type="entry name" value="FeoA"/>
    <property type="match status" value="1"/>
</dbReference>
<keyword evidence="3" id="KW-0812">Transmembrane</keyword>
<sequence>MNLSDLKTGQIAIVDRIISSDDTRRIVQRLEEKGVVSNKPVQVLREAKSSSSLHIRVGSSQEINIQPEEAEMIIVKTDISAKDMNPDSTTELTEQVKTASLVSLTTIILVVISGFYRILITRDIHQGNQAKVVTNVVYNSSSTKTKNQRLETVDKSQVQPTMVGSIETVNKKSEFPEKAGKKNNQNTNNHVKATTNSPPQNIEPIAKKITNKTELLELKQKLYNTIDQTWKTPINITSIYLVKVDKNGAIAAYEAFNQIATDNLEKTPIPSLVNSDATTQKELLKTEWAEFTVLFYDNGILEVQPQ</sequence>
<dbReference type="OrthoDB" id="7916291at2"/>
<feature type="region of interest" description="Disordered" evidence="2">
    <location>
        <begin position="177"/>
        <end position="202"/>
    </location>
</feature>
<dbReference type="Gene3D" id="2.30.30.90">
    <property type="match status" value="1"/>
</dbReference>
<keyword evidence="3" id="KW-1133">Transmembrane helix</keyword>
<evidence type="ECO:0000313" key="6">
    <source>
        <dbReference type="Proteomes" id="UP000269154"/>
    </source>
</evidence>
<feature type="domain" description="Ferrous iron transporter FeoA-like" evidence="4">
    <location>
        <begin position="1"/>
        <end position="77"/>
    </location>
</feature>
<reference evidence="5 6" key="1">
    <citation type="journal article" date="2018" name="ACS Chem. Biol.">
        <title>Ketoreductase domain dysfunction expands chemodiversity: malyngamide biosynthesis in the cyanobacterium Okeania hirsuta.</title>
        <authorList>
            <person name="Moss N.A."/>
            <person name="Leao T."/>
            <person name="Rankin M."/>
            <person name="McCullough T.M."/>
            <person name="Qu P."/>
            <person name="Korobeynikov A."/>
            <person name="Smith J.L."/>
            <person name="Gerwick L."/>
            <person name="Gerwick W.H."/>
        </authorList>
    </citation>
    <scope>NUCLEOTIDE SEQUENCE [LARGE SCALE GENOMIC DNA]</scope>
    <source>
        <strain evidence="5 6">PAB10Feb10-1</strain>
    </source>
</reference>
<keyword evidence="1" id="KW-0408">Iron</keyword>
<evidence type="ECO:0000259" key="4">
    <source>
        <dbReference type="SMART" id="SM00899"/>
    </source>
</evidence>
<dbReference type="SUPFAM" id="SSF50037">
    <property type="entry name" value="C-terminal domain of transcriptional repressors"/>
    <property type="match status" value="1"/>
</dbReference>
<dbReference type="InterPro" id="IPR008988">
    <property type="entry name" value="Transcriptional_repressor_C"/>
</dbReference>
<dbReference type="GO" id="GO:0046914">
    <property type="term" value="F:transition metal ion binding"/>
    <property type="evidence" value="ECO:0007669"/>
    <property type="project" value="InterPro"/>
</dbReference>
<accession>A0A3N6NZL5</accession>
<feature type="compositionally biased region" description="Polar residues" evidence="2">
    <location>
        <begin position="182"/>
        <end position="200"/>
    </location>
</feature>
<dbReference type="Pfam" id="PF04023">
    <property type="entry name" value="FeoA"/>
    <property type="match status" value="1"/>
</dbReference>
<evidence type="ECO:0000256" key="3">
    <source>
        <dbReference type="SAM" id="Phobius"/>
    </source>
</evidence>
<dbReference type="InterPro" id="IPR007167">
    <property type="entry name" value="Fe-transptr_FeoA-like"/>
</dbReference>
<evidence type="ECO:0000256" key="1">
    <source>
        <dbReference type="ARBA" id="ARBA00023004"/>
    </source>
</evidence>
<proteinExistence type="predicted"/>
<organism evidence="5 6">
    <name type="scientific">Okeania hirsuta</name>
    <dbReference type="NCBI Taxonomy" id="1458930"/>
    <lineage>
        <taxon>Bacteria</taxon>
        <taxon>Bacillati</taxon>
        <taxon>Cyanobacteriota</taxon>
        <taxon>Cyanophyceae</taxon>
        <taxon>Oscillatoriophycideae</taxon>
        <taxon>Oscillatoriales</taxon>
        <taxon>Microcoleaceae</taxon>
        <taxon>Okeania</taxon>
    </lineage>
</organism>
<dbReference type="EMBL" id="RCBY01000339">
    <property type="protein sequence ID" value="RQH23395.1"/>
    <property type="molecule type" value="Genomic_DNA"/>
</dbReference>
<dbReference type="InterPro" id="IPR038157">
    <property type="entry name" value="FeoA_core_dom"/>
</dbReference>
<name>A0A3N6NZL5_9CYAN</name>
<feature type="transmembrane region" description="Helical" evidence="3">
    <location>
        <begin position="99"/>
        <end position="119"/>
    </location>
</feature>
<gene>
    <name evidence="5" type="ORF">D5R40_30350</name>
</gene>
<protein>
    <submittedName>
        <fullName evidence="5">Ferrous iron transport protein A</fullName>
    </submittedName>
</protein>